<reference evidence="4 5" key="1">
    <citation type="submission" date="2016-10" db="EMBL/GenBank/DDBJ databases">
        <authorList>
            <person name="de Groot N.N."/>
        </authorList>
    </citation>
    <scope>NUCLEOTIDE SEQUENCE [LARGE SCALE GENOMIC DNA]</scope>
    <source>
        <strain evidence="4 5">AR40</strain>
    </source>
</reference>
<evidence type="ECO:0000313" key="3">
    <source>
        <dbReference type="EMBL" id="PWT27268.1"/>
    </source>
</evidence>
<keyword evidence="1" id="KW-0472">Membrane</keyword>
<accession>A0A1H9MTZ2</accession>
<feature type="transmembrane region" description="Helical" evidence="1">
    <location>
        <begin position="47"/>
        <end position="65"/>
    </location>
</feature>
<proteinExistence type="predicted"/>
<organism evidence="4 5">
    <name type="scientific">Butyrivibrio fibrisolvens</name>
    <dbReference type="NCBI Taxonomy" id="831"/>
    <lineage>
        <taxon>Bacteria</taxon>
        <taxon>Bacillati</taxon>
        <taxon>Bacillota</taxon>
        <taxon>Clostridia</taxon>
        <taxon>Lachnospirales</taxon>
        <taxon>Lachnospiraceae</taxon>
        <taxon>Butyrivibrio</taxon>
    </lineage>
</organism>
<dbReference type="Proteomes" id="UP000245488">
    <property type="component" value="Chromosome"/>
</dbReference>
<feature type="transmembrane region" description="Helical" evidence="1">
    <location>
        <begin position="144"/>
        <end position="163"/>
    </location>
</feature>
<dbReference type="EMBL" id="NXNG01000001">
    <property type="protein sequence ID" value="PWT27268.1"/>
    <property type="molecule type" value="Genomic_DNA"/>
</dbReference>
<protein>
    <submittedName>
        <fullName evidence="4">Uncharacterized protein</fullName>
    </submittedName>
</protein>
<dbReference type="RefSeq" id="WP_074754447.1">
    <property type="nucleotide sequence ID" value="NZ_CM009896.1"/>
</dbReference>
<feature type="transmembrane region" description="Helical" evidence="1">
    <location>
        <begin position="6"/>
        <end position="26"/>
    </location>
</feature>
<gene>
    <name evidence="2" type="ORF">CPT75_01705</name>
    <name evidence="3" type="ORF">CPT75_09200</name>
    <name evidence="4" type="ORF">SAMN04487884_103232</name>
</gene>
<evidence type="ECO:0000256" key="1">
    <source>
        <dbReference type="SAM" id="Phobius"/>
    </source>
</evidence>
<dbReference type="Proteomes" id="UP000182584">
    <property type="component" value="Unassembled WGS sequence"/>
</dbReference>
<sequence length="173" mass="19322">MSTTYIIGFIVGIICVVLVCAFKRNVLHQKGRNEDLDERQKIINGQAYKIAFFTLMAANLVYAFVESNLETVHINNFVGIFACYCAAIMAYAGYSIFHDSYYGIKNQDKRYLTFFTLMGIVCAISAVIQIAKGNLVENGVIGDTGMFICCSVLMLSIVIMTLIHKAIRKNDED</sequence>
<dbReference type="AlphaFoldDB" id="A0A1H9MTZ2"/>
<name>A0A1H9MTZ2_BUTFI</name>
<feature type="transmembrane region" description="Helical" evidence="1">
    <location>
        <begin position="111"/>
        <end position="132"/>
    </location>
</feature>
<keyword evidence="6" id="KW-1185">Reference proteome</keyword>
<feature type="transmembrane region" description="Helical" evidence="1">
    <location>
        <begin position="77"/>
        <end position="99"/>
    </location>
</feature>
<dbReference type="EMBL" id="NXNG01000005">
    <property type="protein sequence ID" value="PWT25699.1"/>
    <property type="molecule type" value="Genomic_DNA"/>
</dbReference>
<evidence type="ECO:0000313" key="4">
    <source>
        <dbReference type="EMBL" id="SER26875.1"/>
    </source>
</evidence>
<evidence type="ECO:0000313" key="5">
    <source>
        <dbReference type="Proteomes" id="UP000182584"/>
    </source>
</evidence>
<evidence type="ECO:0000313" key="6">
    <source>
        <dbReference type="Proteomes" id="UP000245488"/>
    </source>
</evidence>
<dbReference type="OrthoDB" id="1734391at2"/>
<keyword evidence="1" id="KW-0812">Transmembrane</keyword>
<reference evidence="2 6" key="2">
    <citation type="submission" date="2017-09" db="EMBL/GenBank/DDBJ databases">
        <title>High-quality draft genome sequence of Butyrivibrio fibrisolvens INBov1, isolated from cow rumen.</title>
        <authorList>
            <person name="Rodriguez Hernaez J."/>
            <person name="Rivarola M."/>
            <person name="Paniego N."/>
            <person name="Cravero S."/>
            <person name="Ceron Cucchi M."/>
            <person name="Martinez M.C."/>
        </authorList>
    </citation>
    <scope>NUCLEOTIDE SEQUENCE [LARGE SCALE GENOMIC DNA]</scope>
    <source>
        <strain evidence="2 6">INBov1</strain>
    </source>
</reference>
<keyword evidence="1" id="KW-1133">Transmembrane helix</keyword>
<evidence type="ECO:0000313" key="2">
    <source>
        <dbReference type="EMBL" id="PWT25699.1"/>
    </source>
</evidence>
<dbReference type="EMBL" id="FOGJ01000003">
    <property type="protein sequence ID" value="SER26875.1"/>
    <property type="molecule type" value="Genomic_DNA"/>
</dbReference>